<organism evidence="2 3">
    <name type="scientific">Anaerosalibacter bizertensis</name>
    <dbReference type="NCBI Taxonomy" id="932217"/>
    <lineage>
        <taxon>Bacteria</taxon>
        <taxon>Bacillati</taxon>
        <taxon>Bacillota</taxon>
        <taxon>Tissierellia</taxon>
        <taxon>Tissierellales</taxon>
        <taxon>Sporanaerobacteraceae</taxon>
        <taxon>Anaerosalibacter</taxon>
    </lineage>
</organism>
<sequence length="253" mass="28151">MKITKHRDLTLVDINKDQMLVISCDSSGAIGNKEKDIVKVSPEVTGYYATQVSLMEILSFGAEPITIVNTLSVEMDDTGKKIINGIKKALEPLDFDMSSVITGSTEENFPVIQTGMGITIIGIVDRKNWERPYTQAGLLSAVVGIPKIGDEIIADKNSTIMNISRLLELKEKEYIKEILPVGSKGILYELEEMAKTNNIDFQLEKNINIDLKKSAGPSTCVLVSIEEDKYEEFKNNFSIPVNKIGRFVQRTMK</sequence>
<dbReference type="EMBL" id="VULR01000002">
    <property type="protein sequence ID" value="MSS42630.1"/>
    <property type="molecule type" value="Genomic_DNA"/>
</dbReference>
<dbReference type="Proteomes" id="UP000462760">
    <property type="component" value="Unassembled WGS sequence"/>
</dbReference>
<evidence type="ECO:0000313" key="2">
    <source>
        <dbReference type="EMBL" id="MSS42630.1"/>
    </source>
</evidence>
<dbReference type="AlphaFoldDB" id="A0A844FF75"/>
<feature type="domain" description="PurM-like N-terminal" evidence="1">
    <location>
        <begin position="8"/>
        <end position="124"/>
    </location>
</feature>
<dbReference type="RefSeq" id="WP_154482710.1">
    <property type="nucleotide sequence ID" value="NZ_VULR01000002.1"/>
</dbReference>
<name>A0A844FF75_9FIRM</name>
<dbReference type="OrthoDB" id="9805740at2"/>
<comment type="caution">
    <text evidence="2">The sequence shown here is derived from an EMBL/GenBank/DDBJ whole genome shotgun (WGS) entry which is preliminary data.</text>
</comment>
<dbReference type="Gene3D" id="3.30.1330.10">
    <property type="entry name" value="PurM-like, N-terminal domain"/>
    <property type="match status" value="1"/>
</dbReference>
<gene>
    <name evidence="2" type="ORF">FYJ27_02620</name>
</gene>
<proteinExistence type="predicted"/>
<dbReference type="Pfam" id="PF00586">
    <property type="entry name" value="AIRS"/>
    <property type="match status" value="1"/>
</dbReference>
<dbReference type="InterPro" id="IPR036921">
    <property type="entry name" value="PurM-like_N_sf"/>
</dbReference>
<dbReference type="SUPFAM" id="SSF55326">
    <property type="entry name" value="PurM N-terminal domain-like"/>
    <property type="match status" value="1"/>
</dbReference>
<evidence type="ECO:0000313" key="3">
    <source>
        <dbReference type="Proteomes" id="UP000462760"/>
    </source>
</evidence>
<evidence type="ECO:0000259" key="1">
    <source>
        <dbReference type="Pfam" id="PF00586"/>
    </source>
</evidence>
<dbReference type="InterPro" id="IPR016188">
    <property type="entry name" value="PurM-like_N"/>
</dbReference>
<protein>
    <submittedName>
        <fullName evidence="2">Selenophosphate synthase</fullName>
    </submittedName>
</protein>
<reference evidence="2 3" key="1">
    <citation type="submission" date="2019-08" db="EMBL/GenBank/DDBJ databases">
        <title>In-depth cultivation of the pig gut microbiome towards novel bacterial diversity and tailored functional studies.</title>
        <authorList>
            <person name="Wylensek D."/>
            <person name="Hitch T.C.A."/>
            <person name="Clavel T."/>
        </authorList>
    </citation>
    <scope>NUCLEOTIDE SEQUENCE [LARGE SCALE GENOMIC DNA]</scope>
    <source>
        <strain evidence="2 3">Med78-601-WT-4W-RMD-3</strain>
    </source>
</reference>
<accession>A0A844FF75</accession>